<dbReference type="Pfam" id="PF17827">
    <property type="entry name" value="PrmC_N"/>
    <property type="match status" value="1"/>
</dbReference>
<dbReference type="PANTHER" id="PTHR18895">
    <property type="entry name" value="HEMK METHYLTRANSFERASE"/>
    <property type="match status" value="1"/>
</dbReference>
<accession>A0A932A9E2</accession>
<dbReference type="GO" id="GO:0102559">
    <property type="term" value="F:peptide chain release factor N(5)-glutamine methyltransferase activity"/>
    <property type="evidence" value="ECO:0007669"/>
    <property type="project" value="UniProtKB-EC"/>
</dbReference>
<reference evidence="8" key="1">
    <citation type="submission" date="2020-07" db="EMBL/GenBank/DDBJ databases">
        <title>Huge and variable diversity of episymbiotic CPR bacteria and DPANN archaea in groundwater ecosystems.</title>
        <authorList>
            <person name="He C.Y."/>
            <person name="Keren R."/>
            <person name="Whittaker M."/>
            <person name="Farag I.F."/>
            <person name="Doudna J."/>
            <person name="Cate J.H.D."/>
            <person name="Banfield J.F."/>
        </authorList>
    </citation>
    <scope>NUCLEOTIDE SEQUENCE</scope>
    <source>
        <strain evidence="8">NC_groundwater_580_Pr5_B-0.1um_64_19</strain>
    </source>
</reference>
<dbReference type="InterPro" id="IPR029063">
    <property type="entry name" value="SAM-dependent_MTases_sf"/>
</dbReference>
<dbReference type="NCBIfam" id="TIGR00536">
    <property type="entry name" value="hemK_fam"/>
    <property type="match status" value="1"/>
</dbReference>
<feature type="domain" description="Methyltransferase small" evidence="6">
    <location>
        <begin position="111"/>
        <end position="196"/>
    </location>
</feature>
<dbReference type="SUPFAM" id="SSF53335">
    <property type="entry name" value="S-adenosyl-L-methionine-dependent methyltransferases"/>
    <property type="match status" value="1"/>
</dbReference>
<dbReference type="InterPro" id="IPR004556">
    <property type="entry name" value="HemK-like"/>
</dbReference>
<dbReference type="InterPro" id="IPR007848">
    <property type="entry name" value="Small_mtfrase_dom"/>
</dbReference>
<evidence type="ECO:0000313" key="9">
    <source>
        <dbReference type="Proteomes" id="UP000779809"/>
    </source>
</evidence>
<dbReference type="EMBL" id="JACPNR010000011">
    <property type="protein sequence ID" value="MBI2679069.1"/>
    <property type="molecule type" value="Genomic_DNA"/>
</dbReference>
<dbReference type="Gene3D" id="1.10.8.10">
    <property type="entry name" value="DNA helicase RuvA subunit, C-terminal domain"/>
    <property type="match status" value="1"/>
</dbReference>
<dbReference type="Gene3D" id="3.40.50.150">
    <property type="entry name" value="Vaccinia Virus protein VP39"/>
    <property type="match status" value="1"/>
</dbReference>
<evidence type="ECO:0000256" key="2">
    <source>
        <dbReference type="ARBA" id="ARBA00022679"/>
    </source>
</evidence>
<keyword evidence="2 5" id="KW-0808">Transferase</keyword>
<keyword evidence="1 5" id="KW-0489">Methyltransferase</keyword>
<dbReference type="EC" id="2.1.1.297" evidence="5"/>
<evidence type="ECO:0000259" key="6">
    <source>
        <dbReference type="Pfam" id="PF05175"/>
    </source>
</evidence>
<dbReference type="InterPro" id="IPR002052">
    <property type="entry name" value="DNA_methylase_N6_adenine_CS"/>
</dbReference>
<dbReference type="InterPro" id="IPR019874">
    <property type="entry name" value="RF_methyltr_PrmC"/>
</dbReference>
<comment type="similarity">
    <text evidence="5">Belongs to the protein N5-glutamine methyltransferase family. PrmC subfamily.</text>
</comment>
<sequence length="281" mass="30899">MRLDAALRRALRTLEQNDVGSARMNAETLLMFVLGCDRAYLYAHPERKLTGDEENRYNATITERATGKPAQYITGHQEFWGLDFIVSPAVLIPRPETEHVIETVLELARAQSFARIADVGTGSGCIAVALAKEFPVANISAVDISPAALEIARANAARHQVEKQIAFGESDLLAALPKELFDLVVSNPPYVGESEADKVQKQVREFEPKVAVFSGIEGMDIYRRLIPQARAALTPGGWLVMEMGYSVEQSVRGLLAGWENIRVTYDLQGIPRVIAARKPAL</sequence>
<feature type="binding site" evidence="5">
    <location>
        <begin position="120"/>
        <end position="124"/>
    </location>
    <ligand>
        <name>S-adenosyl-L-methionine</name>
        <dbReference type="ChEBI" id="CHEBI:59789"/>
    </ligand>
</feature>
<proteinExistence type="inferred from homology"/>
<dbReference type="InterPro" id="IPR050320">
    <property type="entry name" value="N5-glutamine_MTase"/>
</dbReference>
<comment type="caution">
    <text evidence="5">Lacks conserved residue(s) required for the propagation of feature annotation.</text>
</comment>
<comment type="function">
    <text evidence="5">Methylates the class 1 translation termination release factors RF1/PrfA and RF2/PrfB on the glutamine residue of the universally conserved GGQ motif.</text>
</comment>
<feature type="binding site" evidence="5">
    <location>
        <position position="143"/>
    </location>
    <ligand>
        <name>S-adenosyl-L-methionine</name>
        <dbReference type="ChEBI" id="CHEBI:59789"/>
    </ligand>
</feature>
<evidence type="ECO:0000256" key="5">
    <source>
        <dbReference type="HAMAP-Rule" id="MF_02126"/>
    </source>
</evidence>
<protein>
    <recommendedName>
        <fullName evidence="5">Release factor glutamine methyltransferase</fullName>
        <shortName evidence="5">RF MTase</shortName>
        <ecNumber evidence="5">2.1.1.297</ecNumber>
    </recommendedName>
    <alternativeName>
        <fullName evidence="5">N5-glutamine methyltransferase PrmC</fullName>
    </alternativeName>
    <alternativeName>
        <fullName evidence="5">Protein-(glutamine-N5) MTase PrmC</fullName>
    </alternativeName>
    <alternativeName>
        <fullName evidence="5">Protein-glutamine N-methyltransferase PrmC</fullName>
    </alternativeName>
</protein>
<evidence type="ECO:0000259" key="7">
    <source>
        <dbReference type="Pfam" id="PF17827"/>
    </source>
</evidence>
<dbReference type="Pfam" id="PF05175">
    <property type="entry name" value="MTS"/>
    <property type="match status" value="1"/>
</dbReference>
<dbReference type="CDD" id="cd02440">
    <property type="entry name" value="AdoMet_MTases"/>
    <property type="match status" value="1"/>
</dbReference>
<dbReference type="PROSITE" id="PS00092">
    <property type="entry name" value="N6_MTASE"/>
    <property type="match status" value="1"/>
</dbReference>
<dbReference type="NCBIfam" id="TIGR03534">
    <property type="entry name" value="RF_mod_PrmC"/>
    <property type="match status" value="1"/>
</dbReference>
<dbReference type="GO" id="GO:0003676">
    <property type="term" value="F:nucleic acid binding"/>
    <property type="evidence" value="ECO:0007669"/>
    <property type="project" value="InterPro"/>
</dbReference>
<evidence type="ECO:0000256" key="4">
    <source>
        <dbReference type="ARBA" id="ARBA00048391"/>
    </source>
</evidence>
<dbReference type="InterPro" id="IPR040758">
    <property type="entry name" value="PrmC_N"/>
</dbReference>
<dbReference type="Proteomes" id="UP000779809">
    <property type="component" value="Unassembled WGS sequence"/>
</dbReference>
<organism evidence="8 9">
    <name type="scientific">Candidatus Korobacter versatilis</name>
    <dbReference type="NCBI Taxonomy" id="658062"/>
    <lineage>
        <taxon>Bacteria</taxon>
        <taxon>Pseudomonadati</taxon>
        <taxon>Acidobacteriota</taxon>
        <taxon>Terriglobia</taxon>
        <taxon>Terriglobales</taxon>
        <taxon>Candidatus Korobacteraceae</taxon>
        <taxon>Candidatus Korobacter</taxon>
    </lineage>
</organism>
<gene>
    <name evidence="5 8" type="primary">prmC</name>
    <name evidence="8" type="ORF">HYX28_09835</name>
</gene>
<feature type="binding site" evidence="5">
    <location>
        <position position="187"/>
    </location>
    <ligand>
        <name>S-adenosyl-L-methionine</name>
        <dbReference type="ChEBI" id="CHEBI:59789"/>
    </ligand>
</feature>
<feature type="binding site" evidence="5">
    <location>
        <begin position="187"/>
        <end position="190"/>
    </location>
    <ligand>
        <name>substrate</name>
    </ligand>
</feature>
<comment type="caution">
    <text evidence="8">The sequence shown here is derived from an EMBL/GenBank/DDBJ whole genome shotgun (WGS) entry which is preliminary data.</text>
</comment>
<evidence type="ECO:0000256" key="1">
    <source>
        <dbReference type="ARBA" id="ARBA00022603"/>
    </source>
</evidence>
<feature type="domain" description="Release factor glutamine methyltransferase N-terminal" evidence="7">
    <location>
        <begin position="6"/>
        <end position="75"/>
    </location>
</feature>
<comment type="catalytic activity">
    <reaction evidence="4 5">
        <text>L-glutaminyl-[peptide chain release factor] + S-adenosyl-L-methionine = N(5)-methyl-L-glutaminyl-[peptide chain release factor] + S-adenosyl-L-homocysteine + H(+)</text>
        <dbReference type="Rhea" id="RHEA:42896"/>
        <dbReference type="Rhea" id="RHEA-COMP:10271"/>
        <dbReference type="Rhea" id="RHEA-COMP:10272"/>
        <dbReference type="ChEBI" id="CHEBI:15378"/>
        <dbReference type="ChEBI" id="CHEBI:30011"/>
        <dbReference type="ChEBI" id="CHEBI:57856"/>
        <dbReference type="ChEBI" id="CHEBI:59789"/>
        <dbReference type="ChEBI" id="CHEBI:61891"/>
        <dbReference type="EC" id="2.1.1.297"/>
    </reaction>
</comment>
<evidence type="ECO:0000313" key="8">
    <source>
        <dbReference type="EMBL" id="MBI2679069.1"/>
    </source>
</evidence>
<dbReference type="HAMAP" id="MF_02126">
    <property type="entry name" value="RF_methyltr_PrmC"/>
    <property type="match status" value="1"/>
</dbReference>
<dbReference type="AlphaFoldDB" id="A0A932A9E2"/>
<keyword evidence="3 5" id="KW-0949">S-adenosyl-L-methionine</keyword>
<evidence type="ECO:0000256" key="3">
    <source>
        <dbReference type="ARBA" id="ARBA00022691"/>
    </source>
</evidence>
<dbReference type="PANTHER" id="PTHR18895:SF74">
    <property type="entry name" value="MTRF1L RELEASE FACTOR GLUTAMINE METHYLTRANSFERASE"/>
    <property type="match status" value="1"/>
</dbReference>
<name>A0A932A9E2_9BACT</name>
<dbReference type="GO" id="GO:0032259">
    <property type="term" value="P:methylation"/>
    <property type="evidence" value="ECO:0007669"/>
    <property type="project" value="UniProtKB-KW"/>
</dbReference>